<proteinExistence type="inferred from homology"/>
<comment type="similarity">
    <text evidence="1">Belongs to the peptidase S33 family.</text>
</comment>
<organism evidence="6 7">
    <name type="scientific">Kibdelosporangium banguiense</name>
    <dbReference type="NCBI Taxonomy" id="1365924"/>
    <lineage>
        <taxon>Bacteria</taxon>
        <taxon>Bacillati</taxon>
        <taxon>Actinomycetota</taxon>
        <taxon>Actinomycetes</taxon>
        <taxon>Pseudonocardiales</taxon>
        <taxon>Pseudonocardiaceae</taxon>
        <taxon>Kibdelosporangium</taxon>
    </lineage>
</organism>
<gene>
    <name evidence="6" type="ORF">JOF56_008556</name>
</gene>
<reference evidence="6 7" key="1">
    <citation type="submission" date="2021-03" db="EMBL/GenBank/DDBJ databases">
        <title>Sequencing the genomes of 1000 actinobacteria strains.</title>
        <authorList>
            <person name="Klenk H.-P."/>
        </authorList>
    </citation>
    <scope>NUCLEOTIDE SEQUENCE [LARGE SCALE GENOMIC DNA]</scope>
    <source>
        <strain evidence="6 7">DSM 46670</strain>
    </source>
</reference>
<evidence type="ECO:0000313" key="6">
    <source>
        <dbReference type="EMBL" id="MBP2328171.1"/>
    </source>
</evidence>
<evidence type="ECO:0000256" key="2">
    <source>
        <dbReference type="ARBA" id="ARBA00022801"/>
    </source>
</evidence>
<sequence length="502" mass="54417">MRLLRGTTALVCTLTVVLAETSSAGAAGAGSSSVARPVSSIDWRPCGEHPALDCATVHMPIDWANPAGQTVPIAVARAKAAKPEQRKGVLMVNPGGPGGSGVDYAFDISENHALSQTLLDNFDIIGFDPRGVSRSAQLKCDDGVLNETWPWQPKSEKDFGEVLAHNDRVAQSCIQHNGALANHVDTTSVVRDMDALRELLGENTISYYGKSYGTQVGQQYAELFGPHLRALVLDSNMDHSAGVADSLVPENLALEQSFTDFAAWCQRTTSCVLHDRDVLVLWDDLYAKATAGKLGWIKPSDLREKASWAMYTPVRWPSLAEFLKSAAEGTPTTRSARSTNTDDDLSKTTQPIWCSDWQWREANSYAALSTYRTQAEAVAPHTRLTPFYGDILACLGWSGAVNNPQRPLRVPHAPPILMTNSLRDVATPYQWAQNVASQLPTATLLTYDGTGHGNYQLSTCARAAIDAYLLTVRTPAPGTHCPAEWPTGESTDITHSNAPTMR</sequence>
<dbReference type="SUPFAM" id="SSF53474">
    <property type="entry name" value="alpha/beta-Hydrolases"/>
    <property type="match status" value="1"/>
</dbReference>
<evidence type="ECO:0000313" key="7">
    <source>
        <dbReference type="Proteomes" id="UP001519332"/>
    </source>
</evidence>
<feature type="signal peptide" evidence="4">
    <location>
        <begin position="1"/>
        <end position="26"/>
    </location>
</feature>
<keyword evidence="2" id="KW-0378">Hydrolase</keyword>
<dbReference type="RefSeq" id="WP_209645222.1">
    <property type="nucleotide sequence ID" value="NZ_JAGINW010000001.1"/>
</dbReference>
<feature type="domain" description="Peptidase S33 tripeptidyl aminopeptidase-like C-terminal" evidence="5">
    <location>
        <begin position="392"/>
        <end position="481"/>
    </location>
</feature>
<feature type="chain" id="PRO_5046071536" evidence="4">
    <location>
        <begin position="27"/>
        <end position="502"/>
    </location>
</feature>
<dbReference type="EMBL" id="JAGINW010000001">
    <property type="protein sequence ID" value="MBP2328171.1"/>
    <property type="molecule type" value="Genomic_DNA"/>
</dbReference>
<dbReference type="Gene3D" id="3.40.50.1820">
    <property type="entry name" value="alpha/beta hydrolase"/>
    <property type="match status" value="1"/>
</dbReference>
<dbReference type="PANTHER" id="PTHR43248">
    <property type="entry name" value="2-SUCCINYL-6-HYDROXY-2,4-CYCLOHEXADIENE-1-CARBOXYLATE SYNTHASE"/>
    <property type="match status" value="1"/>
</dbReference>
<accession>A0ABS4TUS2</accession>
<dbReference type="Proteomes" id="UP001519332">
    <property type="component" value="Unassembled WGS sequence"/>
</dbReference>
<comment type="caution">
    <text evidence="6">The sequence shown here is derived from an EMBL/GenBank/DDBJ whole genome shotgun (WGS) entry which is preliminary data.</text>
</comment>
<dbReference type="InterPro" id="IPR029058">
    <property type="entry name" value="AB_hydrolase_fold"/>
</dbReference>
<dbReference type="PANTHER" id="PTHR43248:SF30">
    <property type="entry name" value="AB HYDROLASE-1 DOMAIN-CONTAINING PROTEIN"/>
    <property type="match status" value="1"/>
</dbReference>
<evidence type="ECO:0000256" key="4">
    <source>
        <dbReference type="SAM" id="SignalP"/>
    </source>
</evidence>
<feature type="region of interest" description="Disordered" evidence="3">
    <location>
        <begin position="480"/>
        <end position="502"/>
    </location>
</feature>
<dbReference type="InterPro" id="IPR051601">
    <property type="entry name" value="Serine_prot/Carboxylest_S33"/>
</dbReference>
<evidence type="ECO:0000256" key="3">
    <source>
        <dbReference type="SAM" id="MobiDB-lite"/>
    </source>
</evidence>
<dbReference type="InterPro" id="IPR013595">
    <property type="entry name" value="Pept_S33_TAP-like_C"/>
</dbReference>
<evidence type="ECO:0000256" key="1">
    <source>
        <dbReference type="ARBA" id="ARBA00010088"/>
    </source>
</evidence>
<keyword evidence="7" id="KW-1185">Reference proteome</keyword>
<feature type="compositionally biased region" description="Polar residues" evidence="3">
    <location>
        <begin position="488"/>
        <end position="502"/>
    </location>
</feature>
<name>A0ABS4TUS2_9PSEU</name>
<dbReference type="Pfam" id="PF08386">
    <property type="entry name" value="Abhydrolase_4"/>
    <property type="match status" value="1"/>
</dbReference>
<keyword evidence="4" id="KW-0732">Signal</keyword>
<evidence type="ECO:0000259" key="5">
    <source>
        <dbReference type="Pfam" id="PF08386"/>
    </source>
</evidence>
<protein>
    <submittedName>
        <fullName evidence="6">Pimeloyl-ACP methyl ester carboxylesterase</fullName>
    </submittedName>
</protein>